<reference evidence="4 5" key="1">
    <citation type="submission" date="2015-07" db="EMBL/GenBank/DDBJ databases">
        <title>Genome sequencing project for genomic taxonomy and phylogenomics of Bacillus-like bacteria.</title>
        <authorList>
            <person name="Liu B."/>
            <person name="Wang J."/>
            <person name="Zhu Y."/>
            <person name="Liu G."/>
            <person name="Chen Q."/>
            <person name="Chen Z."/>
            <person name="Che J."/>
            <person name="Ge C."/>
            <person name="Shi H."/>
            <person name="Pan Z."/>
            <person name="Liu X."/>
        </authorList>
    </citation>
    <scope>NUCLEOTIDE SEQUENCE [LARGE SCALE GENOMIC DNA]</scope>
    <source>
        <strain evidence="4 5">DSM 54</strain>
    </source>
</reference>
<dbReference type="GO" id="GO:0005975">
    <property type="term" value="P:carbohydrate metabolic process"/>
    <property type="evidence" value="ECO:0007669"/>
    <property type="project" value="UniProtKB-ARBA"/>
</dbReference>
<evidence type="ECO:0000313" key="4">
    <source>
        <dbReference type="EMBL" id="KOY82911.1"/>
    </source>
</evidence>
<protein>
    <submittedName>
        <fullName evidence="4">Short-chain dehydrogenase</fullName>
    </submittedName>
</protein>
<sequence>MQILTELFSLEGKTVLITGGARGIGKTVGEGLAKAGANVVIFDINGEQADATAKEIAKNTGRKTFSQKVDVTNYQEIQQALERSIHEMGSIELLFNNAGIVIQKPVIEAAPEEWKRVIDVNLNGVYYVAQLFGKYLVENKIKGAIVNTASMSGIIVNYPQLQASYNTSKAGVTHLTKSLAYEWAQYGIRVNCISPGYMFTELTSFVREDWREQWATLTPMQRLGDPAELMGAVIYLLSDAASFTTGSELVIDGGFTII</sequence>
<dbReference type="NCBIfam" id="NF005559">
    <property type="entry name" value="PRK07231.1"/>
    <property type="match status" value="1"/>
</dbReference>
<dbReference type="PANTHER" id="PTHR43008">
    <property type="entry name" value="BENZIL REDUCTASE"/>
    <property type="match status" value="1"/>
</dbReference>
<dbReference type="GO" id="GO:0050664">
    <property type="term" value="F:oxidoreductase activity, acting on NAD(P)H, oxygen as acceptor"/>
    <property type="evidence" value="ECO:0007669"/>
    <property type="project" value="TreeGrafter"/>
</dbReference>
<dbReference type="InterPro" id="IPR036291">
    <property type="entry name" value="NAD(P)-bd_dom_sf"/>
</dbReference>
<evidence type="ECO:0000256" key="1">
    <source>
        <dbReference type="ARBA" id="ARBA00006484"/>
    </source>
</evidence>
<dbReference type="Gene3D" id="3.40.50.720">
    <property type="entry name" value="NAD(P)-binding Rossmann-like Domain"/>
    <property type="match status" value="1"/>
</dbReference>
<evidence type="ECO:0000256" key="2">
    <source>
        <dbReference type="ARBA" id="ARBA00022857"/>
    </source>
</evidence>
<accession>A0A0N0UX50</accession>
<dbReference type="InterPro" id="IPR020904">
    <property type="entry name" value="Sc_DH/Rdtase_CS"/>
</dbReference>
<dbReference type="PROSITE" id="PS00061">
    <property type="entry name" value="ADH_SHORT"/>
    <property type="match status" value="1"/>
</dbReference>
<dbReference type="PRINTS" id="PR00081">
    <property type="entry name" value="GDHRDH"/>
</dbReference>
<dbReference type="PRINTS" id="PR00080">
    <property type="entry name" value="SDRFAMILY"/>
</dbReference>
<dbReference type="EMBL" id="LGCI01000005">
    <property type="protein sequence ID" value="KOY82911.1"/>
    <property type="molecule type" value="Genomic_DNA"/>
</dbReference>
<organism evidence="4 5">
    <name type="scientific">Lysinibacillus macroides</name>
    <dbReference type="NCBI Taxonomy" id="33935"/>
    <lineage>
        <taxon>Bacteria</taxon>
        <taxon>Bacillati</taxon>
        <taxon>Bacillota</taxon>
        <taxon>Bacilli</taxon>
        <taxon>Bacillales</taxon>
        <taxon>Bacillaceae</taxon>
        <taxon>Lysinibacillus</taxon>
    </lineage>
</organism>
<dbReference type="PATRIC" id="fig|33935.3.peg.669"/>
<keyword evidence="3" id="KW-0560">Oxidoreductase</keyword>
<evidence type="ECO:0000313" key="5">
    <source>
        <dbReference type="Proteomes" id="UP000037977"/>
    </source>
</evidence>
<keyword evidence="5" id="KW-1185">Reference proteome</keyword>
<evidence type="ECO:0000256" key="3">
    <source>
        <dbReference type="ARBA" id="ARBA00023002"/>
    </source>
</evidence>
<dbReference type="OrthoDB" id="9803333at2"/>
<name>A0A0N0UX50_9BACI</name>
<dbReference type="RefSeq" id="WP_053994149.1">
    <property type="nucleotide sequence ID" value="NZ_CP065643.1"/>
</dbReference>
<dbReference type="STRING" id="33935.ADM90_06210"/>
<dbReference type="InterPro" id="IPR002347">
    <property type="entry name" value="SDR_fam"/>
</dbReference>
<dbReference type="PANTHER" id="PTHR43008:SF14">
    <property type="entry name" value="DEHYDROGENASE ARBD, PUTATIVE-RELATED"/>
    <property type="match status" value="1"/>
</dbReference>
<dbReference type="SUPFAM" id="SSF51735">
    <property type="entry name" value="NAD(P)-binding Rossmann-fold domains"/>
    <property type="match status" value="1"/>
</dbReference>
<dbReference type="AlphaFoldDB" id="A0A0N0UX50"/>
<proteinExistence type="inferred from homology"/>
<dbReference type="FunFam" id="3.40.50.720:FF:000090">
    <property type="entry name" value="NADP-dependent mannitol dehydrogenase"/>
    <property type="match status" value="1"/>
</dbReference>
<comment type="similarity">
    <text evidence="1">Belongs to the short-chain dehydrogenases/reductases (SDR) family.</text>
</comment>
<dbReference type="GO" id="GO:0044281">
    <property type="term" value="P:small molecule metabolic process"/>
    <property type="evidence" value="ECO:0007669"/>
    <property type="project" value="UniProtKB-ARBA"/>
</dbReference>
<gene>
    <name evidence="4" type="ORF">ADM90_06210</name>
</gene>
<comment type="caution">
    <text evidence="4">The sequence shown here is derived from an EMBL/GenBank/DDBJ whole genome shotgun (WGS) entry which is preliminary data.</text>
</comment>
<keyword evidence="2" id="KW-0521">NADP</keyword>
<dbReference type="Proteomes" id="UP000037977">
    <property type="component" value="Unassembled WGS sequence"/>
</dbReference>
<dbReference type="Pfam" id="PF13561">
    <property type="entry name" value="adh_short_C2"/>
    <property type="match status" value="1"/>
</dbReference>